<dbReference type="GO" id="GO:0005634">
    <property type="term" value="C:nucleus"/>
    <property type="evidence" value="ECO:0007669"/>
    <property type="project" value="UniProtKB-SubCell"/>
</dbReference>
<dbReference type="SUPFAM" id="SSF57756">
    <property type="entry name" value="Retrovirus zinc finger-like domains"/>
    <property type="match status" value="1"/>
</dbReference>
<feature type="domain" description="DWNN" evidence="9">
    <location>
        <begin position="5"/>
        <end position="78"/>
    </location>
</feature>
<feature type="compositionally biased region" description="Low complexity" evidence="7">
    <location>
        <begin position="583"/>
        <end position="603"/>
    </location>
</feature>
<evidence type="ECO:0000256" key="5">
    <source>
        <dbReference type="ARBA" id="ARBA00023242"/>
    </source>
</evidence>
<evidence type="ECO:0000256" key="1">
    <source>
        <dbReference type="ARBA" id="ARBA00004123"/>
    </source>
</evidence>
<proteinExistence type="predicted"/>
<dbReference type="PROSITE" id="PS50158">
    <property type="entry name" value="ZF_CCHC"/>
    <property type="match status" value="1"/>
</dbReference>
<keyword evidence="5" id="KW-0539">Nucleus</keyword>
<dbReference type="SMART" id="SM00343">
    <property type="entry name" value="ZnF_C2HC"/>
    <property type="match status" value="1"/>
</dbReference>
<dbReference type="Gene3D" id="4.10.60.10">
    <property type="entry name" value="Zinc finger, CCHC-type"/>
    <property type="match status" value="1"/>
</dbReference>
<name>A0AAN7PHY3_9EURO</name>
<accession>A0AAN7PHY3</accession>
<keyword evidence="11" id="KW-1185">Reference proteome</keyword>
<feature type="compositionally biased region" description="Polar residues" evidence="7">
    <location>
        <begin position="350"/>
        <end position="367"/>
    </location>
</feature>
<dbReference type="PANTHER" id="PTHR15439">
    <property type="entry name" value="RETINOBLASTOMA-BINDING PROTEIN 6"/>
    <property type="match status" value="1"/>
</dbReference>
<dbReference type="CDD" id="cd16620">
    <property type="entry name" value="vRING-HC-C4C4_RBBP6"/>
    <property type="match status" value="1"/>
</dbReference>
<organism evidence="10 11">
    <name type="scientific">Lithohypha guttulata</name>
    <dbReference type="NCBI Taxonomy" id="1690604"/>
    <lineage>
        <taxon>Eukaryota</taxon>
        <taxon>Fungi</taxon>
        <taxon>Dikarya</taxon>
        <taxon>Ascomycota</taxon>
        <taxon>Pezizomycotina</taxon>
        <taxon>Eurotiomycetes</taxon>
        <taxon>Chaetothyriomycetidae</taxon>
        <taxon>Chaetothyriales</taxon>
        <taxon>Trichomeriaceae</taxon>
        <taxon>Lithohypha</taxon>
    </lineage>
</organism>
<dbReference type="InterPro" id="IPR033489">
    <property type="entry name" value="RBBP6"/>
</dbReference>
<keyword evidence="2" id="KW-0479">Metal-binding</keyword>
<feature type="region of interest" description="Disordered" evidence="7">
    <location>
        <begin position="340"/>
        <end position="438"/>
    </location>
</feature>
<evidence type="ECO:0000256" key="4">
    <source>
        <dbReference type="ARBA" id="ARBA00022833"/>
    </source>
</evidence>
<dbReference type="InterPro" id="IPR036875">
    <property type="entry name" value="Znf_CCHC_sf"/>
</dbReference>
<dbReference type="EMBL" id="JAVRRJ010000011">
    <property type="protein sequence ID" value="KAK5080863.1"/>
    <property type="molecule type" value="Genomic_DNA"/>
</dbReference>
<dbReference type="GO" id="GO:0006397">
    <property type="term" value="P:mRNA processing"/>
    <property type="evidence" value="ECO:0007669"/>
    <property type="project" value="InterPro"/>
</dbReference>
<dbReference type="InterPro" id="IPR014891">
    <property type="entry name" value="DWNN_domain"/>
</dbReference>
<protein>
    <submittedName>
        <fullName evidence="10">Protein mpe1</fullName>
    </submittedName>
</protein>
<dbReference type="PANTHER" id="PTHR15439:SF0">
    <property type="entry name" value="CELL DIVISION CYCLE AND APOPTOSIS REGULATOR PROTEIN 1-RELATED"/>
    <property type="match status" value="1"/>
</dbReference>
<comment type="subcellular location">
    <subcellularLocation>
        <location evidence="1">Nucleus</location>
    </subcellularLocation>
</comment>
<feature type="compositionally biased region" description="Basic residues" evidence="7">
    <location>
        <begin position="569"/>
        <end position="582"/>
    </location>
</feature>
<dbReference type="Gene3D" id="3.30.40.10">
    <property type="entry name" value="Zinc/RING finger domain, C3HC4 (zinc finger)"/>
    <property type="match status" value="1"/>
</dbReference>
<sequence>MSSSVYFKFKSQKEPTRVAIDGPHTDVWNLKREIITLSRLGDGTDFDLKIYKENSDEEYTDDTEIIPKDSTVIARRVPAAVPGKGRAARYVSGKPPASAKPTAAAARSQVAAAMDSALTEEERLKAMLKMTDAQWQQKQEEMSHDQRIHLSGQKPGRKANVPEGEPPHGYVCYRCGDKGHWIQACPTNDDASYDNRTRIKKTTGIPRSMLQKVERSEIENLDEQQRSNVMLTSEGEYVVAQADKKTWQKFQDQKNATDQAQKNVESGDKQLQELGLECPIDKRMFVDPMKTPCCGKTYCHECIENALLDNDLECPGCHTANVSLERLEPDEDIKNKIKDHAQKKDGGSPTMPNAASPKSVQASNDSRPGSRDGVTSPKSPGSIVGKKRSASDITETNVNLSVPAPAMKRQKSGGSDAGSTKSATDNSVSTSTVDPNNPTMEQMQAMMKQMENMPQNMNGMNAGMGFPGMMPYNMPNPIMPVMPSMPAMNPMMMMNMMMNGMGGMPPVNMNGGNGMANGMNGGFPNNNTFNSNFNNNHNANGQGWNNNNNNNYHHQNQNQYGPNRGNGYRNKKFHTQHNHPHPQQHNAFQQQQKPASSMQQQQQNTPAIDLSNVPKGPKSMKTGGGGGPPVVPGAPTGPKFSNQQRHVGNEEDNAYMRQPVNPHRAMNRMNGRKGMRNADYKEL</sequence>
<comment type="caution">
    <text evidence="10">The sequence shown here is derived from an EMBL/GenBank/DDBJ whole genome shotgun (WGS) entry which is preliminary data.</text>
</comment>
<dbReference type="GO" id="GO:0016567">
    <property type="term" value="P:protein ubiquitination"/>
    <property type="evidence" value="ECO:0007669"/>
    <property type="project" value="InterPro"/>
</dbReference>
<dbReference type="InterPro" id="IPR013083">
    <property type="entry name" value="Znf_RING/FYVE/PHD"/>
</dbReference>
<keyword evidence="3 6" id="KW-0863">Zinc-finger</keyword>
<evidence type="ECO:0000259" key="9">
    <source>
        <dbReference type="PROSITE" id="PS51282"/>
    </source>
</evidence>
<dbReference type="InterPro" id="IPR001878">
    <property type="entry name" value="Znf_CCHC"/>
</dbReference>
<evidence type="ECO:0000259" key="8">
    <source>
        <dbReference type="PROSITE" id="PS50158"/>
    </source>
</evidence>
<feature type="region of interest" description="Disordered" evidence="7">
    <location>
        <begin position="533"/>
        <end position="683"/>
    </location>
</feature>
<evidence type="ECO:0000313" key="10">
    <source>
        <dbReference type="EMBL" id="KAK5080863.1"/>
    </source>
</evidence>
<feature type="compositionally biased region" description="Polar residues" evidence="7">
    <location>
        <begin position="417"/>
        <end position="438"/>
    </location>
</feature>
<dbReference type="Gene3D" id="3.10.20.90">
    <property type="entry name" value="Phosphatidylinositol 3-kinase Catalytic Subunit, Chain A, domain 1"/>
    <property type="match status" value="1"/>
</dbReference>
<dbReference type="Pfam" id="PF08783">
    <property type="entry name" value="DWNN"/>
    <property type="match status" value="1"/>
</dbReference>
<dbReference type="Pfam" id="PF13696">
    <property type="entry name" value="zf-CCHC_2"/>
    <property type="match status" value="1"/>
</dbReference>
<dbReference type="SMART" id="SM01180">
    <property type="entry name" value="DWNN"/>
    <property type="match status" value="1"/>
</dbReference>
<dbReference type="AlphaFoldDB" id="A0AAN7PHY3"/>
<dbReference type="PROSITE" id="PS51282">
    <property type="entry name" value="DWNN"/>
    <property type="match status" value="1"/>
</dbReference>
<feature type="domain" description="CCHC-type" evidence="8">
    <location>
        <begin position="172"/>
        <end position="186"/>
    </location>
</feature>
<evidence type="ECO:0000313" key="11">
    <source>
        <dbReference type="Proteomes" id="UP001309876"/>
    </source>
</evidence>
<evidence type="ECO:0000256" key="7">
    <source>
        <dbReference type="SAM" id="MobiDB-lite"/>
    </source>
</evidence>
<dbReference type="Proteomes" id="UP001309876">
    <property type="component" value="Unassembled WGS sequence"/>
</dbReference>
<dbReference type="SUPFAM" id="SSF57850">
    <property type="entry name" value="RING/U-box"/>
    <property type="match status" value="1"/>
</dbReference>
<dbReference type="InterPro" id="IPR025829">
    <property type="entry name" value="Zn_knuckle_CX2CX3GHX4C"/>
</dbReference>
<reference evidence="10 11" key="1">
    <citation type="submission" date="2023-08" db="EMBL/GenBank/DDBJ databases">
        <title>Black Yeasts Isolated from many extreme environments.</title>
        <authorList>
            <person name="Coleine C."/>
            <person name="Stajich J.E."/>
            <person name="Selbmann L."/>
        </authorList>
    </citation>
    <scope>NUCLEOTIDE SEQUENCE [LARGE SCALE GENOMIC DNA]</scope>
    <source>
        <strain evidence="10 11">CCFEE 5910</strain>
    </source>
</reference>
<dbReference type="GO" id="GO:0003676">
    <property type="term" value="F:nucleic acid binding"/>
    <property type="evidence" value="ECO:0007669"/>
    <property type="project" value="InterPro"/>
</dbReference>
<dbReference type="GO" id="GO:0061630">
    <property type="term" value="F:ubiquitin protein ligase activity"/>
    <property type="evidence" value="ECO:0007669"/>
    <property type="project" value="InterPro"/>
</dbReference>
<evidence type="ECO:0000256" key="2">
    <source>
        <dbReference type="ARBA" id="ARBA00022723"/>
    </source>
</evidence>
<evidence type="ECO:0000256" key="6">
    <source>
        <dbReference type="PROSITE-ProRule" id="PRU00047"/>
    </source>
</evidence>
<gene>
    <name evidence="10" type="primary">MPE1</name>
    <name evidence="10" type="ORF">LTR05_008179</name>
</gene>
<evidence type="ECO:0000256" key="3">
    <source>
        <dbReference type="ARBA" id="ARBA00022771"/>
    </source>
</evidence>
<feature type="compositionally biased region" description="Polar residues" evidence="7">
    <location>
        <begin position="391"/>
        <end position="400"/>
    </location>
</feature>
<dbReference type="GO" id="GO:0006511">
    <property type="term" value="P:ubiquitin-dependent protein catabolic process"/>
    <property type="evidence" value="ECO:0007669"/>
    <property type="project" value="TreeGrafter"/>
</dbReference>
<keyword evidence="4" id="KW-0862">Zinc</keyword>
<dbReference type="GO" id="GO:0008270">
    <property type="term" value="F:zinc ion binding"/>
    <property type="evidence" value="ECO:0007669"/>
    <property type="project" value="UniProtKB-KW"/>
</dbReference>
<feature type="compositionally biased region" description="Low complexity" evidence="7">
    <location>
        <begin position="533"/>
        <end position="563"/>
    </location>
</feature>